<evidence type="ECO:0000256" key="1">
    <source>
        <dbReference type="ARBA" id="ARBA00000681"/>
    </source>
</evidence>
<keyword evidence="4" id="KW-0858">Xylan degradation</keyword>
<keyword evidence="7" id="KW-0378">Hydrolase</keyword>
<dbReference type="InterPro" id="IPR003305">
    <property type="entry name" value="CenC_carb-bd"/>
</dbReference>
<protein>
    <recommendedName>
        <fullName evidence="3">endo-1,4-beta-xylanase</fullName>
        <ecNumber evidence="3">3.2.1.8</ecNumber>
    </recommendedName>
</protein>
<dbReference type="EMBL" id="QKZK01000006">
    <property type="protein sequence ID" value="PZX18612.1"/>
    <property type="molecule type" value="Genomic_DNA"/>
</dbReference>
<accession>A0A2W7P5C2</accession>
<dbReference type="Pfam" id="PF00331">
    <property type="entry name" value="Glyco_hydro_10"/>
    <property type="match status" value="2"/>
</dbReference>
<evidence type="ECO:0000256" key="4">
    <source>
        <dbReference type="ARBA" id="ARBA00022651"/>
    </source>
</evidence>
<dbReference type="InterPro" id="IPR031158">
    <property type="entry name" value="GH10_AS"/>
</dbReference>
<evidence type="ECO:0000256" key="8">
    <source>
        <dbReference type="ARBA" id="ARBA00023277"/>
    </source>
</evidence>
<name>A0A2W7P5C2_9BACT</name>
<dbReference type="EC" id="3.2.1.8" evidence="3"/>
<dbReference type="InterPro" id="IPR008979">
    <property type="entry name" value="Galactose-bd-like_sf"/>
</dbReference>
<evidence type="ECO:0000256" key="9">
    <source>
        <dbReference type="ARBA" id="ARBA00023295"/>
    </source>
</evidence>
<proteinExistence type="inferred from homology"/>
<evidence type="ECO:0000256" key="11">
    <source>
        <dbReference type="PROSITE-ProRule" id="PRU10061"/>
    </source>
</evidence>
<organism evidence="13 14">
    <name type="scientific">Breznakibacter xylanolyticus</name>
    <dbReference type="NCBI Taxonomy" id="990"/>
    <lineage>
        <taxon>Bacteria</taxon>
        <taxon>Pseudomonadati</taxon>
        <taxon>Bacteroidota</taxon>
        <taxon>Bacteroidia</taxon>
        <taxon>Marinilabiliales</taxon>
        <taxon>Marinilabiliaceae</taxon>
        <taxon>Breznakibacter</taxon>
    </lineage>
</organism>
<evidence type="ECO:0000313" key="13">
    <source>
        <dbReference type="EMBL" id="PZX18612.1"/>
    </source>
</evidence>
<dbReference type="OrthoDB" id="1032269at2"/>
<evidence type="ECO:0000313" key="14">
    <source>
        <dbReference type="Proteomes" id="UP000249239"/>
    </source>
</evidence>
<evidence type="ECO:0000256" key="7">
    <source>
        <dbReference type="ARBA" id="ARBA00022801"/>
    </source>
</evidence>
<evidence type="ECO:0000256" key="3">
    <source>
        <dbReference type="ARBA" id="ARBA00012590"/>
    </source>
</evidence>
<keyword evidence="10" id="KW-0624">Polysaccharide degradation</keyword>
<keyword evidence="5" id="KW-0732">Signal</keyword>
<dbReference type="PROSITE" id="PS00591">
    <property type="entry name" value="GH10_1"/>
    <property type="match status" value="1"/>
</dbReference>
<keyword evidence="9" id="KW-0326">Glycosidase</keyword>
<evidence type="ECO:0000256" key="5">
    <source>
        <dbReference type="ARBA" id="ARBA00022729"/>
    </source>
</evidence>
<dbReference type="PROSITE" id="PS51760">
    <property type="entry name" value="GH10_2"/>
    <property type="match status" value="1"/>
</dbReference>
<evidence type="ECO:0000256" key="10">
    <source>
        <dbReference type="ARBA" id="ARBA00023326"/>
    </source>
</evidence>
<dbReference type="SUPFAM" id="SSF49785">
    <property type="entry name" value="Galactose-binding domain-like"/>
    <property type="match status" value="2"/>
</dbReference>
<dbReference type="RefSeq" id="WP_111444718.1">
    <property type="nucleotide sequence ID" value="NZ_QKZK01000006.1"/>
</dbReference>
<dbReference type="Pfam" id="PF02018">
    <property type="entry name" value="CBM_4_9"/>
    <property type="match status" value="2"/>
</dbReference>
<dbReference type="InterPro" id="IPR001000">
    <property type="entry name" value="GH10_dom"/>
</dbReference>
<evidence type="ECO:0000259" key="12">
    <source>
        <dbReference type="PROSITE" id="PS51760"/>
    </source>
</evidence>
<keyword evidence="8" id="KW-0119">Carbohydrate metabolism</keyword>
<dbReference type="InterPro" id="IPR044846">
    <property type="entry name" value="GH10"/>
</dbReference>
<dbReference type="InterPro" id="IPR017853">
    <property type="entry name" value="GH"/>
</dbReference>
<evidence type="ECO:0000256" key="2">
    <source>
        <dbReference type="ARBA" id="ARBA00007495"/>
    </source>
</evidence>
<reference evidence="13 14" key="1">
    <citation type="submission" date="2018-06" db="EMBL/GenBank/DDBJ databases">
        <title>Genomic Encyclopedia of Archaeal and Bacterial Type Strains, Phase II (KMG-II): from individual species to whole genera.</title>
        <authorList>
            <person name="Goeker M."/>
        </authorList>
    </citation>
    <scope>NUCLEOTIDE SEQUENCE [LARGE SCALE GENOMIC DNA]</scope>
    <source>
        <strain evidence="13 14">DSM 6779</strain>
    </source>
</reference>
<feature type="active site" description="Nucleophile" evidence="11">
    <location>
        <position position="640"/>
    </location>
</feature>
<dbReference type="Gene3D" id="3.20.20.80">
    <property type="entry name" value="Glycosidases"/>
    <property type="match status" value="2"/>
</dbReference>
<comment type="caution">
    <text evidence="13">The sequence shown here is derived from an EMBL/GenBank/DDBJ whole genome shotgun (WGS) entry which is preliminary data.</text>
</comment>
<comment type="catalytic activity">
    <reaction evidence="1">
        <text>Endohydrolysis of (1-&gt;4)-beta-D-xylosidic linkages in xylans.</text>
        <dbReference type="EC" id="3.2.1.8"/>
    </reaction>
</comment>
<dbReference type="Proteomes" id="UP000249239">
    <property type="component" value="Unassembled WGS sequence"/>
</dbReference>
<dbReference type="PANTHER" id="PTHR31490:SF88">
    <property type="entry name" value="BETA-XYLANASE"/>
    <property type="match status" value="1"/>
</dbReference>
<comment type="similarity">
    <text evidence="2">Belongs to the glycosyl hydrolase 10 (cellulase F) family.</text>
</comment>
<dbReference type="GO" id="GO:0045493">
    <property type="term" value="P:xylan catabolic process"/>
    <property type="evidence" value="ECO:0007669"/>
    <property type="project" value="UniProtKB-KW"/>
</dbReference>
<evidence type="ECO:0000256" key="6">
    <source>
        <dbReference type="ARBA" id="ARBA00022737"/>
    </source>
</evidence>
<dbReference type="SMART" id="SM00633">
    <property type="entry name" value="Glyco_10"/>
    <property type="match status" value="1"/>
</dbReference>
<keyword evidence="6" id="KW-0677">Repeat</keyword>
<dbReference type="PANTHER" id="PTHR31490">
    <property type="entry name" value="GLYCOSYL HYDROLASE"/>
    <property type="match status" value="1"/>
</dbReference>
<dbReference type="AlphaFoldDB" id="A0A2W7P5C2"/>
<dbReference type="GO" id="GO:0031176">
    <property type="term" value="F:endo-1,4-beta-xylanase activity"/>
    <property type="evidence" value="ECO:0007669"/>
    <property type="project" value="UniProtKB-EC"/>
</dbReference>
<keyword evidence="14" id="KW-1185">Reference proteome</keyword>
<gene>
    <name evidence="13" type="ORF">LX69_01005</name>
</gene>
<sequence length="739" mass="81879">MKLNRILPALAMGSLLVASCDESKMEWETRDPASQITTAEIPLAMAEKISRYKALNEYAEMKLGIGIDLTLYMEDEVYANIVNENFDEITIGYHMKHGPMVTSKGDINFNSVDEMIAKLKENGLGVYGHTLVWHQNQNASYLNGLIAPTIIPGPAGSSAIDISGLEDGTFTGWERSNPGAGITIVDGAGLTSTSKAIKLISSATSSAAYNLQIKTPSTAVVKEHNYELSFWIKSEQPGKGRISFAGLENNYPYKDWYATGGSWTEAFETTSTWQQVKISLKPEDFKEANITMNFDLGYLPDVTYYIDVPTISLVDKDGAPIVINLIGNGNFEGGNLDGWGGWGNESTRAISAEGEGYGNKGYSMVLTNPTAANNYSAQQVYTLSEALTLDQEYTCTFWVKATTAAKLQVQIQNADYNGDYYGGIDVGTTWIQIEKTIKPSKDDRTKFIFDFGETACTFYIDDIVLAKKESAAASPKLKAATANTIIEKTAEEKTQLIGAAMESWIKGMMEHYKGDVKAWDVVNEPIGDNAVLRDGNVSEPASDEFYWVKYLGKDYAVTAFKLARQYGNAEDVLFINDYNLEHNIDKCKALIEYVTYIEEKGAKVDGIGTQMHININTNKENIKEMFTLLAATGKQVRITELDVQVQTDAPSADHYQKQAEMYQFVVDQYKALVPAAQQFGITVWGVSDNEKEHEHWIPDDAPNLWDAKYERKMAYKYFADGLAGKDVSADFSGELEYDE</sequence>
<dbReference type="Gene3D" id="2.60.120.260">
    <property type="entry name" value="Galactose-binding domain-like"/>
    <property type="match status" value="2"/>
</dbReference>
<dbReference type="SUPFAM" id="SSF51445">
    <property type="entry name" value="(Trans)glycosidases"/>
    <property type="match status" value="1"/>
</dbReference>
<feature type="domain" description="GH10" evidence="12">
    <location>
        <begin position="453"/>
        <end position="721"/>
    </location>
</feature>
<dbReference type="PROSITE" id="PS51257">
    <property type="entry name" value="PROKAR_LIPOPROTEIN"/>
    <property type="match status" value="1"/>
</dbReference>